<feature type="signal peptide" evidence="2">
    <location>
        <begin position="1"/>
        <end position="16"/>
    </location>
</feature>
<proteinExistence type="predicted"/>
<name>A0A8D8D6H8_CULPI</name>
<organism evidence="3">
    <name type="scientific">Culex pipiens</name>
    <name type="common">House mosquito</name>
    <dbReference type="NCBI Taxonomy" id="7175"/>
    <lineage>
        <taxon>Eukaryota</taxon>
        <taxon>Metazoa</taxon>
        <taxon>Ecdysozoa</taxon>
        <taxon>Arthropoda</taxon>
        <taxon>Hexapoda</taxon>
        <taxon>Insecta</taxon>
        <taxon>Pterygota</taxon>
        <taxon>Neoptera</taxon>
        <taxon>Endopterygota</taxon>
        <taxon>Diptera</taxon>
        <taxon>Nematocera</taxon>
        <taxon>Culicoidea</taxon>
        <taxon>Culicidae</taxon>
        <taxon>Culicinae</taxon>
        <taxon>Culicini</taxon>
        <taxon>Culex</taxon>
        <taxon>Culex</taxon>
    </lineage>
</organism>
<dbReference type="AlphaFoldDB" id="A0A8D8D6H8"/>
<dbReference type="InterPro" id="IPR025527">
    <property type="entry name" value="HUWE1/Rev1_UBM"/>
</dbReference>
<dbReference type="EMBL" id="HBUE01148804">
    <property type="protein sequence ID" value="CAG6504022.1"/>
    <property type="molecule type" value="Transcribed_RNA"/>
</dbReference>
<dbReference type="Gene3D" id="1.10.287.630">
    <property type="entry name" value="Helix hairpin bin"/>
    <property type="match status" value="1"/>
</dbReference>
<dbReference type="GO" id="GO:0016740">
    <property type="term" value="F:transferase activity"/>
    <property type="evidence" value="ECO:0007669"/>
    <property type="project" value="UniProtKB-KW"/>
</dbReference>
<dbReference type="EMBL" id="HBUE01253763">
    <property type="protein sequence ID" value="CAG6555298.1"/>
    <property type="molecule type" value="Transcribed_RNA"/>
</dbReference>
<evidence type="ECO:0000313" key="3">
    <source>
        <dbReference type="EMBL" id="CAG6504022.1"/>
    </source>
</evidence>
<dbReference type="Pfam" id="PF14377">
    <property type="entry name" value="UBM"/>
    <property type="match status" value="4"/>
</dbReference>
<evidence type="ECO:0000256" key="2">
    <source>
        <dbReference type="SAM" id="SignalP"/>
    </source>
</evidence>
<accession>A0A8D8D6H8</accession>
<evidence type="ECO:0000256" key="1">
    <source>
        <dbReference type="ARBA" id="ARBA00022679"/>
    </source>
</evidence>
<keyword evidence="1" id="KW-0808">Transferase</keyword>
<sequence length="263" mass="31082">MKVTVLVLAAIGVAAAYPQFTREQNSHEERLNRFLGLLPENLRQEVETVLRQSHATGTRPEWSPELHDQIREHMTSHKEFHRDRLNRFLSMLPEDLRQEVNNLCEQSAATGEYPRISEDLRNRIRTHFTAQHQSRFHRLTKFMTTLPEDLRQEVAAVLTHQERPQTFAEAHREQINFFLDFLPVDLRAEVEASFFNGERPEISRELQHRLRDYFLQLLPVELRQQIYAVAREAMETGTVPLLGAELRRQLVKFLELMRTPQLW</sequence>
<feature type="chain" id="PRO_5036260544" evidence="2">
    <location>
        <begin position="17"/>
        <end position="263"/>
    </location>
</feature>
<protein>
    <submittedName>
        <fullName evidence="3">(northern house mosquito) hypothetical protein</fullName>
    </submittedName>
</protein>
<keyword evidence="2" id="KW-0732">Signal</keyword>
<reference evidence="3" key="1">
    <citation type="submission" date="2021-05" db="EMBL/GenBank/DDBJ databases">
        <authorList>
            <person name="Alioto T."/>
            <person name="Alioto T."/>
            <person name="Gomez Garrido J."/>
        </authorList>
    </citation>
    <scope>NUCLEOTIDE SEQUENCE</scope>
</reference>